<dbReference type="GeneID" id="72009592"/>
<feature type="compositionally biased region" description="Polar residues" evidence="1">
    <location>
        <begin position="632"/>
        <end position="641"/>
    </location>
</feature>
<gene>
    <name evidence="2" type="ORF">C8Q71DRAFT_904641</name>
</gene>
<name>A0ABQ8KUB8_9APHY</name>
<sequence length="886" mass="101304">MARPKKDRWKKADTKILKSHLEAWQAAVDDPEKREREIAAAVGELEQERGYRFDESWKERVDKWYHERRPDGEKRKKPMFKVGRKVTWQMVLAREEKESLDERIAEIGDGEEQDRKKYPAIYQKALAALARDVSAADRARYKATADKWMMKGCPRDVQLKNIQNKLDRWIEEIEAQIWKLTGARLFILAAFQGKEKPNVTFFDHNDKIGTRRRTGQPCVRFVERHPRFREGHTYEYFLEYAEYAFDTSPIEADDQESEEEAPAVEPELTFDDDDYPLLPPPDDACFAKLQQRRMFIKQFVRVTYERYVGRSARVPWLALATNSNDYIDPVYLPEDIILRDPEKLRQDEIGALIRHWRTRQQEGTPVLRFKAYRNGEGIAQERIILPPPPPSPPRPQRRRERAESSQPVAGPSRLPRQQRQSKAGPSGQRLESSTSGSESSEPRHAVQMTRLRKRDQSSSSSSSESRTSNGSESSSDTSTSNDDDEDDDDNGDTTGPEDGDDEDEDRLSSRSLIPARKKGKGKAKDEDEEEENDSSPRRQIPAKKRSKHRDEEEDDGEQDPPASSRRINARKKGKGRAEEEEDDDEDAQSSSGRTSAKKRGKGKAADAPPLRTYATREKPGPAGIVRRKETGSAMTGTSDGQSRAVGRSNRQEQRSVAGTSNRSNQRRPRTPDNWSPAEVGATFEARQAFLLELSRHPTFKQMVAAIPNLPEVGSWKSAPKFEWATWSYPEAYCNRAIHQEKVLLKVFRGWLTRHRTNLDTNTMGREDAQAMALAIGMLARDVEEHYDARVQLRYEADHVKTTKLPETFVETDLIPRCADILQRWQDVAAMNENGKRTRTETAMENAPATGSQRRKLNTENTGAETREVKKPVKRVPKGSHRGKKRG</sequence>
<keyword evidence="3" id="KW-1185">Reference proteome</keyword>
<feature type="region of interest" description="Disordered" evidence="1">
    <location>
        <begin position="833"/>
        <end position="886"/>
    </location>
</feature>
<comment type="caution">
    <text evidence="2">The sequence shown here is derived from an EMBL/GenBank/DDBJ whole genome shotgun (WGS) entry which is preliminary data.</text>
</comment>
<evidence type="ECO:0000313" key="2">
    <source>
        <dbReference type="EMBL" id="KAH9842026.1"/>
    </source>
</evidence>
<dbReference type="RefSeq" id="XP_047783325.1">
    <property type="nucleotide sequence ID" value="XM_047928860.1"/>
</dbReference>
<feature type="region of interest" description="Disordered" evidence="1">
    <location>
        <begin position="378"/>
        <end position="676"/>
    </location>
</feature>
<protein>
    <submittedName>
        <fullName evidence="2">Uncharacterized protein</fullName>
    </submittedName>
</protein>
<feature type="compositionally biased region" description="Polar residues" evidence="1">
    <location>
        <begin position="654"/>
        <end position="663"/>
    </location>
</feature>
<evidence type="ECO:0000256" key="1">
    <source>
        <dbReference type="SAM" id="MobiDB-lite"/>
    </source>
</evidence>
<reference evidence="2 3" key="1">
    <citation type="journal article" date="2021" name="Environ. Microbiol.">
        <title>Gene family expansions and transcriptome signatures uncover fungal adaptations to wood decay.</title>
        <authorList>
            <person name="Hage H."/>
            <person name="Miyauchi S."/>
            <person name="Viragh M."/>
            <person name="Drula E."/>
            <person name="Min B."/>
            <person name="Chaduli D."/>
            <person name="Navarro D."/>
            <person name="Favel A."/>
            <person name="Norest M."/>
            <person name="Lesage-Meessen L."/>
            <person name="Balint B."/>
            <person name="Merenyi Z."/>
            <person name="de Eugenio L."/>
            <person name="Morin E."/>
            <person name="Martinez A.T."/>
            <person name="Baldrian P."/>
            <person name="Stursova M."/>
            <person name="Martinez M.J."/>
            <person name="Novotny C."/>
            <person name="Magnuson J.K."/>
            <person name="Spatafora J.W."/>
            <person name="Maurice S."/>
            <person name="Pangilinan J."/>
            <person name="Andreopoulos W."/>
            <person name="LaButti K."/>
            <person name="Hundley H."/>
            <person name="Na H."/>
            <person name="Kuo A."/>
            <person name="Barry K."/>
            <person name="Lipzen A."/>
            <person name="Henrissat B."/>
            <person name="Riley R."/>
            <person name="Ahrendt S."/>
            <person name="Nagy L.G."/>
            <person name="Grigoriev I.V."/>
            <person name="Martin F."/>
            <person name="Rosso M.N."/>
        </authorList>
    </citation>
    <scope>NUCLEOTIDE SEQUENCE [LARGE SCALE GENOMIC DNA]</scope>
    <source>
        <strain evidence="2 3">CIRM-BRFM 1785</strain>
    </source>
</reference>
<feature type="compositionally biased region" description="Acidic residues" evidence="1">
    <location>
        <begin position="578"/>
        <end position="587"/>
    </location>
</feature>
<feature type="compositionally biased region" description="Pro residues" evidence="1">
    <location>
        <begin position="385"/>
        <end position="394"/>
    </location>
</feature>
<proteinExistence type="predicted"/>
<evidence type="ECO:0000313" key="3">
    <source>
        <dbReference type="Proteomes" id="UP000814176"/>
    </source>
</evidence>
<feature type="compositionally biased region" description="Acidic residues" evidence="1">
    <location>
        <begin position="481"/>
        <end position="505"/>
    </location>
</feature>
<feature type="compositionally biased region" description="Basic residues" evidence="1">
    <location>
        <begin position="871"/>
        <end position="886"/>
    </location>
</feature>
<dbReference type="Proteomes" id="UP000814176">
    <property type="component" value="Unassembled WGS sequence"/>
</dbReference>
<accession>A0ABQ8KUB8</accession>
<dbReference type="EMBL" id="JADCUA010000003">
    <property type="protein sequence ID" value="KAH9842026.1"/>
    <property type="molecule type" value="Genomic_DNA"/>
</dbReference>
<feature type="compositionally biased region" description="Low complexity" evidence="1">
    <location>
        <begin position="457"/>
        <end position="480"/>
    </location>
</feature>
<organism evidence="2 3">
    <name type="scientific">Rhodofomes roseus</name>
    <dbReference type="NCBI Taxonomy" id="34475"/>
    <lineage>
        <taxon>Eukaryota</taxon>
        <taxon>Fungi</taxon>
        <taxon>Dikarya</taxon>
        <taxon>Basidiomycota</taxon>
        <taxon>Agaricomycotina</taxon>
        <taxon>Agaricomycetes</taxon>
        <taxon>Polyporales</taxon>
        <taxon>Rhodofomes</taxon>
    </lineage>
</organism>